<evidence type="ECO:0000259" key="1">
    <source>
        <dbReference type="Pfam" id="PF04965"/>
    </source>
</evidence>
<name>A0ABN1BEE7_9ACTN</name>
<protein>
    <recommendedName>
        <fullName evidence="1">IraD/Gp25-like domain-containing protein</fullName>
    </recommendedName>
</protein>
<dbReference type="EMBL" id="BAAAHB010000160">
    <property type="protein sequence ID" value="GAA0496100.1"/>
    <property type="molecule type" value="Genomic_DNA"/>
</dbReference>
<feature type="domain" description="IraD/Gp25-like" evidence="1">
    <location>
        <begin position="31"/>
        <end position="115"/>
    </location>
</feature>
<evidence type="ECO:0000313" key="2">
    <source>
        <dbReference type="EMBL" id="GAA0496100.1"/>
    </source>
</evidence>
<dbReference type="SUPFAM" id="SSF160719">
    <property type="entry name" value="gpW/gp25-like"/>
    <property type="match status" value="1"/>
</dbReference>
<dbReference type="Gene3D" id="3.10.450.40">
    <property type="match status" value="1"/>
</dbReference>
<sequence length="137" mass="14657">MTDTHGGRFGRGWTFPVEPLPPHDTLNLVSGAALIRQSVRLILVTEPGERLMRPDFGCALRRFLATPNTPETRAAIGRAVEEALSAWEPRIAVRTVDVSPGEDPALAVVTVAYTHVRDGSAEDLRIAVPVGPPSAGV</sequence>
<comment type="caution">
    <text evidence="2">The sequence shown here is derived from an EMBL/GenBank/DDBJ whole genome shotgun (WGS) entry which is preliminary data.</text>
</comment>
<reference evidence="2 3" key="1">
    <citation type="journal article" date="2019" name="Int. J. Syst. Evol. Microbiol.">
        <title>The Global Catalogue of Microorganisms (GCM) 10K type strain sequencing project: providing services to taxonomists for standard genome sequencing and annotation.</title>
        <authorList>
            <consortium name="The Broad Institute Genomics Platform"/>
            <consortium name="The Broad Institute Genome Sequencing Center for Infectious Disease"/>
            <person name="Wu L."/>
            <person name="Ma J."/>
        </authorList>
    </citation>
    <scope>NUCLEOTIDE SEQUENCE [LARGE SCALE GENOMIC DNA]</scope>
    <source>
        <strain evidence="2 3">JCM 10649</strain>
    </source>
</reference>
<dbReference type="Proteomes" id="UP001499895">
    <property type="component" value="Unassembled WGS sequence"/>
</dbReference>
<accession>A0ABN1BEE7</accession>
<dbReference type="InterPro" id="IPR007048">
    <property type="entry name" value="IraD/Gp25-like"/>
</dbReference>
<proteinExistence type="predicted"/>
<evidence type="ECO:0000313" key="3">
    <source>
        <dbReference type="Proteomes" id="UP001499895"/>
    </source>
</evidence>
<keyword evidence="3" id="KW-1185">Reference proteome</keyword>
<dbReference type="RefSeq" id="WP_344097859.1">
    <property type="nucleotide sequence ID" value="NZ_BAAAHB010000160.1"/>
</dbReference>
<gene>
    <name evidence="2" type="ORF">GCM10009544_64870</name>
</gene>
<dbReference type="Pfam" id="PF04965">
    <property type="entry name" value="GPW_gp25"/>
    <property type="match status" value="1"/>
</dbReference>
<organism evidence="2 3">
    <name type="scientific">Streptomyces stramineus</name>
    <dbReference type="NCBI Taxonomy" id="173861"/>
    <lineage>
        <taxon>Bacteria</taxon>
        <taxon>Bacillati</taxon>
        <taxon>Actinomycetota</taxon>
        <taxon>Actinomycetes</taxon>
        <taxon>Kitasatosporales</taxon>
        <taxon>Streptomycetaceae</taxon>
        <taxon>Streptomyces</taxon>
    </lineage>
</organism>